<feature type="domain" description="EamA" evidence="2">
    <location>
        <begin position="152"/>
        <end position="281"/>
    </location>
</feature>
<feature type="transmembrane region" description="Helical" evidence="1">
    <location>
        <begin position="267"/>
        <end position="284"/>
    </location>
</feature>
<feature type="domain" description="EamA" evidence="2">
    <location>
        <begin position="4"/>
        <end position="135"/>
    </location>
</feature>
<protein>
    <submittedName>
        <fullName evidence="3">Drug/metabolite transporter (DMT)-like permease</fullName>
    </submittedName>
</protein>
<feature type="transmembrane region" description="Helical" evidence="1">
    <location>
        <begin position="115"/>
        <end position="134"/>
    </location>
</feature>
<dbReference type="Gene3D" id="1.10.3730.20">
    <property type="match status" value="1"/>
</dbReference>
<feature type="transmembrane region" description="Helical" evidence="1">
    <location>
        <begin position="212"/>
        <end position="232"/>
    </location>
</feature>
<dbReference type="InterPro" id="IPR000620">
    <property type="entry name" value="EamA_dom"/>
</dbReference>
<gene>
    <name evidence="3" type="ORF">M2319_000053</name>
</gene>
<dbReference type="Pfam" id="PF00892">
    <property type="entry name" value="EamA"/>
    <property type="match status" value="2"/>
</dbReference>
<keyword evidence="1" id="KW-0472">Membrane</keyword>
<dbReference type="InterPro" id="IPR037185">
    <property type="entry name" value="EmrE-like"/>
</dbReference>
<name>A0ABT3H5S5_9HYPH</name>
<evidence type="ECO:0000313" key="3">
    <source>
        <dbReference type="EMBL" id="MCW2305737.1"/>
    </source>
</evidence>
<reference evidence="4" key="1">
    <citation type="submission" date="2023-07" db="EMBL/GenBank/DDBJ databases">
        <title>Genome sequencing of Purple Non-Sulfur Bacteria from various extreme environments.</title>
        <authorList>
            <person name="Mayer M."/>
        </authorList>
    </citation>
    <scope>NUCLEOTIDE SEQUENCE [LARGE SCALE GENOMIC DNA]</scope>
    <source>
        <strain evidence="4">DSM 17935</strain>
    </source>
</reference>
<feature type="transmembrane region" description="Helical" evidence="1">
    <location>
        <begin position="146"/>
        <end position="165"/>
    </location>
</feature>
<keyword evidence="4" id="KW-1185">Reference proteome</keyword>
<organism evidence="3 4">
    <name type="scientific">Rhodobium gokarnense</name>
    <dbReference type="NCBI Taxonomy" id="364296"/>
    <lineage>
        <taxon>Bacteria</taxon>
        <taxon>Pseudomonadati</taxon>
        <taxon>Pseudomonadota</taxon>
        <taxon>Alphaproteobacteria</taxon>
        <taxon>Hyphomicrobiales</taxon>
        <taxon>Rhodobiaceae</taxon>
        <taxon>Rhodobium</taxon>
    </lineage>
</organism>
<evidence type="ECO:0000313" key="4">
    <source>
        <dbReference type="Proteomes" id="UP001209755"/>
    </source>
</evidence>
<feature type="transmembrane region" description="Helical" evidence="1">
    <location>
        <begin position="238"/>
        <end position="260"/>
    </location>
</feature>
<feature type="transmembrane region" description="Helical" evidence="1">
    <location>
        <begin position="33"/>
        <end position="53"/>
    </location>
</feature>
<proteinExistence type="predicted"/>
<keyword evidence="1" id="KW-0812">Transmembrane</keyword>
<dbReference type="RefSeq" id="WP_264599424.1">
    <property type="nucleotide sequence ID" value="NZ_JAOQNS010000001.1"/>
</dbReference>
<evidence type="ECO:0000256" key="1">
    <source>
        <dbReference type="SAM" id="Phobius"/>
    </source>
</evidence>
<sequence>MTSLGFALVLAAALCHATWNFFVKRINGGAELIWLFSVLSALLYLPLAVTIWIRSPAFDLVQLGFIAGSTVFHLLYFIVLQAGYRNGDLSLVYPTARATGPLLSSGLAVVVLGEALSWQIAAGAVVIVFGVFMLTGGLRRSAGNAAVSLGFGVGAGLLIGCYTAWDAYTVSVLAVPPLLVDYASSVGRSIVLAPLAFRRRADVARHWREHRGGVLTIAVFNSLAYILVLVALTFTPVVFVAPIREISVLVTVLMGSLLLGEGNLRHRLGWSAVILAGVVVLASSG</sequence>
<dbReference type="EMBL" id="JAOQNS010000001">
    <property type="protein sequence ID" value="MCW2305737.1"/>
    <property type="molecule type" value="Genomic_DNA"/>
</dbReference>
<comment type="caution">
    <text evidence="3">The sequence shown here is derived from an EMBL/GenBank/DDBJ whole genome shotgun (WGS) entry which is preliminary data.</text>
</comment>
<dbReference type="Proteomes" id="UP001209755">
    <property type="component" value="Unassembled WGS sequence"/>
</dbReference>
<accession>A0ABT3H5S5</accession>
<feature type="transmembrane region" description="Helical" evidence="1">
    <location>
        <begin position="171"/>
        <end position="191"/>
    </location>
</feature>
<feature type="transmembrane region" description="Helical" evidence="1">
    <location>
        <begin position="60"/>
        <end position="84"/>
    </location>
</feature>
<dbReference type="SUPFAM" id="SSF103481">
    <property type="entry name" value="Multidrug resistance efflux transporter EmrE"/>
    <property type="match status" value="2"/>
</dbReference>
<evidence type="ECO:0000259" key="2">
    <source>
        <dbReference type="Pfam" id="PF00892"/>
    </source>
</evidence>
<keyword evidence="1" id="KW-1133">Transmembrane helix</keyword>